<dbReference type="AlphaFoldDB" id="A0AAD7ZQQ6"/>
<feature type="compositionally biased region" description="Polar residues" evidence="1">
    <location>
        <begin position="103"/>
        <end position="112"/>
    </location>
</feature>
<feature type="compositionally biased region" description="Polar residues" evidence="1">
    <location>
        <begin position="58"/>
        <end position="74"/>
    </location>
</feature>
<reference evidence="2" key="2">
    <citation type="submission" date="2023-05" db="EMBL/GenBank/DDBJ databases">
        <authorList>
            <person name="Fouks B."/>
        </authorList>
    </citation>
    <scope>NUCLEOTIDE SEQUENCE</scope>
    <source>
        <strain evidence="2">Stay&amp;Tobe</strain>
        <tissue evidence="2">Testes</tissue>
    </source>
</reference>
<accession>A0AAD7ZQQ6</accession>
<dbReference type="Proteomes" id="UP001233999">
    <property type="component" value="Unassembled WGS sequence"/>
</dbReference>
<organism evidence="2 3">
    <name type="scientific">Diploptera punctata</name>
    <name type="common">Pacific beetle cockroach</name>
    <dbReference type="NCBI Taxonomy" id="6984"/>
    <lineage>
        <taxon>Eukaryota</taxon>
        <taxon>Metazoa</taxon>
        <taxon>Ecdysozoa</taxon>
        <taxon>Arthropoda</taxon>
        <taxon>Hexapoda</taxon>
        <taxon>Insecta</taxon>
        <taxon>Pterygota</taxon>
        <taxon>Neoptera</taxon>
        <taxon>Polyneoptera</taxon>
        <taxon>Dictyoptera</taxon>
        <taxon>Blattodea</taxon>
        <taxon>Blaberoidea</taxon>
        <taxon>Blaberidae</taxon>
        <taxon>Diplopterinae</taxon>
        <taxon>Diploptera</taxon>
    </lineage>
</organism>
<gene>
    <name evidence="2" type="ORF">L9F63_021532</name>
</gene>
<evidence type="ECO:0000313" key="3">
    <source>
        <dbReference type="Proteomes" id="UP001233999"/>
    </source>
</evidence>
<evidence type="ECO:0000313" key="2">
    <source>
        <dbReference type="EMBL" id="KAJ9584123.1"/>
    </source>
</evidence>
<proteinExistence type="predicted"/>
<dbReference type="EMBL" id="JASPKZ010007464">
    <property type="protein sequence ID" value="KAJ9584123.1"/>
    <property type="molecule type" value="Genomic_DNA"/>
</dbReference>
<comment type="caution">
    <text evidence="2">The sequence shown here is derived from an EMBL/GenBank/DDBJ whole genome shotgun (WGS) entry which is preliminary data.</text>
</comment>
<feature type="region of interest" description="Disordered" evidence="1">
    <location>
        <begin position="52"/>
        <end position="112"/>
    </location>
</feature>
<protein>
    <submittedName>
        <fullName evidence="2">Uncharacterized protein</fullName>
    </submittedName>
</protein>
<reference evidence="2" key="1">
    <citation type="journal article" date="2023" name="IScience">
        <title>Live-bearing cockroach genome reveals convergent evolutionary mechanisms linked to viviparity in insects and beyond.</title>
        <authorList>
            <person name="Fouks B."/>
            <person name="Harrison M.C."/>
            <person name="Mikhailova A.A."/>
            <person name="Marchal E."/>
            <person name="English S."/>
            <person name="Carruthers M."/>
            <person name="Jennings E.C."/>
            <person name="Chiamaka E.L."/>
            <person name="Frigard R.A."/>
            <person name="Pippel M."/>
            <person name="Attardo G.M."/>
            <person name="Benoit J.B."/>
            <person name="Bornberg-Bauer E."/>
            <person name="Tobe S.S."/>
        </authorList>
    </citation>
    <scope>NUCLEOTIDE SEQUENCE</scope>
    <source>
        <strain evidence="2">Stay&amp;Tobe</strain>
    </source>
</reference>
<sequence>MVGTYDESTHTLTIVVRSSEESVCLEEAVHEVVVTSDHVTVLTTPAVHISPCSEEVTEPTSPYSLRTVDSLSPSPCSPHMYETSDKSLGVEKALSDGGYESLDSPQSESSGNNKLCGLWSNSSFSQLFPTLV</sequence>
<keyword evidence="3" id="KW-1185">Reference proteome</keyword>
<name>A0AAD7ZQQ6_DIPPU</name>
<evidence type="ECO:0000256" key="1">
    <source>
        <dbReference type="SAM" id="MobiDB-lite"/>
    </source>
</evidence>